<accession>A0A834WMA9</accession>
<reference evidence="1" key="1">
    <citation type="submission" date="2020-09" db="EMBL/GenBank/DDBJ databases">
        <title>Genome-Enabled Discovery of Anthraquinone Biosynthesis in Senna tora.</title>
        <authorList>
            <person name="Kang S.-H."/>
            <person name="Pandey R.P."/>
            <person name="Lee C.-M."/>
            <person name="Sim J.-S."/>
            <person name="Jeong J.-T."/>
            <person name="Choi B.-S."/>
            <person name="Jung M."/>
            <person name="Ginzburg D."/>
            <person name="Zhao K."/>
            <person name="Won S.Y."/>
            <person name="Oh T.-J."/>
            <person name="Yu Y."/>
            <person name="Kim N.-H."/>
            <person name="Lee O.R."/>
            <person name="Lee T.-H."/>
            <person name="Bashyal P."/>
            <person name="Kim T.-S."/>
            <person name="Lee W.-H."/>
            <person name="Kawkins C."/>
            <person name="Kim C.-K."/>
            <person name="Kim J.S."/>
            <person name="Ahn B.O."/>
            <person name="Rhee S.Y."/>
            <person name="Sohng J.K."/>
        </authorList>
    </citation>
    <scope>NUCLEOTIDE SEQUENCE</scope>
    <source>
        <tissue evidence="1">Leaf</tissue>
    </source>
</reference>
<evidence type="ECO:0000313" key="1">
    <source>
        <dbReference type="EMBL" id="KAF7826143.1"/>
    </source>
</evidence>
<gene>
    <name evidence="1" type="ORF">G2W53_017307</name>
</gene>
<name>A0A834WMA9_9FABA</name>
<dbReference type="AlphaFoldDB" id="A0A834WMA9"/>
<dbReference type="EMBL" id="JAAIUW010000006">
    <property type="protein sequence ID" value="KAF7826143.1"/>
    <property type="molecule type" value="Genomic_DNA"/>
</dbReference>
<proteinExistence type="predicted"/>
<keyword evidence="2" id="KW-1185">Reference proteome</keyword>
<dbReference type="Proteomes" id="UP000634136">
    <property type="component" value="Unassembled WGS sequence"/>
</dbReference>
<evidence type="ECO:0000313" key="2">
    <source>
        <dbReference type="Proteomes" id="UP000634136"/>
    </source>
</evidence>
<organism evidence="1 2">
    <name type="scientific">Senna tora</name>
    <dbReference type="NCBI Taxonomy" id="362788"/>
    <lineage>
        <taxon>Eukaryota</taxon>
        <taxon>Viridiplantae</taxon>
        <taxon>Streptophyta</taxon>
        <taxon>Embryophyta</taxon>
        <taxon>Tracheophyta</taxon>
        <taxon>Spermatophyta</taxon>
        <taxon>Magnoliopsida</taxon>
        <taxon>eudicotyledons</taxon>
        <taxon>Gunneridae</taxon>
        <taxon>Pentapetalae</taxon>
        <taxon>rosids</taxon>
        <taxon>fabids</taxon>
        <taxon>Fabales</taxon>
        <taxon>Fabaceae</taxon>
        <taxon>Caesalpinioideae</taxon>
        <taxon>Cassia clade</taxon>
        <taxon>Senna</taxon>
    </lineage>
</organism>
<protein>
    <submittedName>
        <fullName evidence="1">Uncharacterized protein</fullName>
    </submittedName>
</protein>
<comment type="caution">
    <text evidence="1">The sequence shown here is derived from an EMBL/GenBank/DDBJ whole genome shotgun (WGS) entry which is preliminary data.</text>
</comment>
<sequence>MLGNYLNTRPYEHKSSAVDFKIGPRHTSTNHIDLQAPHLPSLKIQLNFGFSLNIRHHLLLLKPYHQTLPVRIIHHLPPHPRLRLHAHHLLLLHRERRHCPRSQPYISFIHPHSEPRPPEFETDLPVRIPHLHPRHRVHVHVRSVDFVRHVEFRHSEGLQAEDRRFRIVDEVDDCRRHQSREDQDEDDDPENAAAVAAASSATAAAAEVWRCVLKRRRMNLHPWRRLYRYRHRLARVLETRRFHWFKWFRHFFFGSVSGFSFVLIGSETKSSN</sequence>